<dbReference type="SMART" id="SM00042">
    <property type="entry name" value="CUB"/>
    <property type="match status" value="2"/>
</dbReference>
<feature type="chain" id="PRO_5012271638" description="CUB domain-containing protein" evidence="4">
    <location>
        <begin position="16"/>
        <end position="284"/>
    </location>
</feature>
<keyword evidence="4" id="KW-0732">Signal</keyword>
<feature type="disulfide bond" evidence="3">
    <location>
        <begin position="129"/>
        <end position="156"/>
    </location>
</feature>
<evidence type="ECO:0000313" key="7">
    <source>
        <dbReference type="Proteomes" id="UP000008068"/>
    </source>
</evidence>
<feature type="domain" description="CUB" evidence="5">
    <location>
        <begin position="129"/>
        <end position="238"/>
    </location>
</feature>
<organism evidence="7">
    <name type="scientific">Caenorhabditis brenneri</name>
    <name type="common">Nematode worm</name>
    <dbReference type="NCBI Taxonomy" id="135651"/>
    <lineage>
        <taxon>Eukaryota</taxon>
        <taxon>Metazoa</taxon>
        <taxon>Ecdysozoa</taxon>
        <taxon>Nematoda</taxon>
        <taxon>Chromadorea</taxon>
        <taxon>Rhabditida</taxon>
        <taxon>Rhabditina</taxon>
        <taxon>Rhabditomorpha</taxon>
        <taxon>Rhabditoidea</taxon>
        <taxon>Rhabditidae</taxon>
        <taxon>Peloderinae</taxon>
        <taxon>Caenorhabditis</taxon>
    </lineage>
</organism>
<feature type="signal peptide" evidence="4">
    <location>
        <begin position="1"/>
        <end position="15"/>
    </location>
</feature>
<dbReference type="SUPFAM" id="SSF49854">
    <property type="entry name" value="Spermadhesin, CUB domain"/>
    <property type="match status" value="2"/>
</dbReference>
<accession>G0M8V5</accession>
<evidence type="ECO:0000256" key="1">
    <source>
        <dbReference type="ARBA" id="ARBA00022737"/>
    </source>
</evidence>
<dbReference type="OrthoDB" id="6365689at2759"/>
<dbReference type="Pfam" id="PF00431">
    <property type="entry name" value="CUB"/>
    <property type="match status" value="2"/>
</dbReference>
<dbReference type="EMBL" id="GL379787">
    <property type="protein sequence ID" value="EGT31186.1"/>
    <property type="molecule type" value="Genomic_DNA"/>
</dbReference>
<keyword evidence="7" id="KW-1185">Reference proteome</keyword>
<dbReference type="OMA" id="FETEACC"/>
<dbReference type="FunCoup" id="G0M8V5">
    <property type="interactions" value="60"/>
</dbReference>
<evidence type="ECO:0000256" key="2">
    <source>
        <dbReference type="ARBA" id="ARBA00023157"/>
    </source>
</evidence>
<keyword evidence="1" id="KW-0677">Repeat</keyword>
<comment type="caution">
    <text evidence="3">Lacks conserved residue(s) required for the propagation of feature annotation.</text>
</comment>
<dbReference type="Proteomes" id="UP000008068">
    <property type="component" value="Unassembled WGS sequence"/>
</dbReference>
<feature type="domain" description="CUB" evidence="5">
    <location>
        <begin position="11"/>
        <end position="117"/>
    </location>
</feature>
<reference evidence="7" key="1">
    <citation type="submission" date="2011-07" db="EMBL/GenBank/DDBJ databases">
        <authorList>
            <consortium name="Caenorhabditis brenneri Sequencing and Analysis Consortium"/>
            <person name="Wilson R.K."/>
        </authorList>
    </citation>
    <scope>NUCLEOTIDE SEQUENCE [LARGE SCALE GENOMIC DNA]</scope>
    <source>
        <strain evidence="7">PB2801</strain>
    </source>
</reference>
<sequence>MKLFILLFLPCLVFAQEHIPYSGKDGVIYSPNYPNDYDNNANIVYTITVDTGNYIHLTFLDFMTEDSYDVLEIENYTTVSGDKTGFALDIQASQVVLTFTSDLTTTFRGFAIKYQIVPFGSVFMPTNACSSVLQSGSYGIVTSPNYPANYPDNKACAFLINVDPGHLINLQFLAFNTEDGYDTLAVYDGMNQSAALLGTFSGKKIPAAITSSSNYLYLYFSSDLVNNMSGFSGLYTSFVSNAFKRGVLPQSYTTESVLQRDANLLKWLKKKAESNKILPKKPTN</sequence>
<dbReference type="Gene3D" id="2.60.120.290">
    <property type="entry name" value="Spermadhesin, CUB domain"/>
    <property type="match status" value="2"/>
</dbReference>
<dbReference type="AlphaFoldDB" id="G0M8V5"/>
<dbReference type="InterPro" id="IPR000859">
    <property type="entry name" value="CUB_dom"/>
</dbReference>
<dbReference type="HOGENOM" id="CLU_980791_0_0_1"/>
<evidence type="ECO:0000313" key="6">
    <source>
        <dbReference type="EMBL" id="EGT31186.1"/>
    </source>
</evidence>
<protein>
    <recommendedName>
        <fullName evidence="5">CUB domain-containing protein</fullName>
    </recommendedName>
</protein>
<evidence type="ECO:0000256" key="4">
    <source>
        <dbReference type="SAM" id="SignalP"/>
    </source>
</evidence>
<name>G0M8V5_CAEBE</name>
<dbReference type="STRING" id="135651.G0M8V5"/>
<dbReference type="eggNOG" id="ENOG502SBCS">
    <property type="taxonomic scope" value="Eukaryota"/>
</dbReference>
<dbReference type="FunFam" id="2.60.120.290:FF:000001">
    <property type="entry name" value="CUB and sushi domain-containing protein 3 isoform X1"/>
    <property type="match status" value="1"/>
</dbReference>
<gene>
    <name evidence="6" type="ORF">CAEBREN_20655</name>
</gene>
<dbReference type="InParanoid" id="G0M8V5"/>
<keyword evidence="2 3" id="KW-1015">Disulfide bond</keyword>
<dbReference type="CDD" id="cd00041">
    <property type="entry name" value="CUB"/>
    <property type="match status" value="2"/>
</dbReference>
<dbReference type="InterPro" id="IPR035914">
    <property type="entry name" value="Sperma_CUB_dom_sf"/>
</dbReference>
<evidence type="ECO:0000256" key="3">
    <source>
        <dbReference type="PROSITE-ProRule" id="PRU00059"/>
    </source>
</evidence>
<dbReference type="PANTHER" id="PTHR24251:SF30">
    <property type="entry name" value="MEMBRANE FRIZZLED-RELATED PROTEIN"/>
    <property type="match status" value="1"/>
</dbReference>
<evidence type="ECO:0000259" key="5">
    <source>
        <dbReference type="PROSITE" id="PS01180"/>
    </source>
</evidence>
<dbReference type="PANTHER" id="PTHR24251">
    <property type="entry name" value="OVOCHYMASE-RELATED"/>
    <property type="match status" value="1"/>
</dbReference>
<dbReference type="PROSITE" id="PS01180">
    <property type="entry name" value="CUB"/>
    <property type="match status" value="2"/>
</dbReference>
<proteinExistence type="predicted"/>